<sequence length="179" mass="19111">MVSFKSFLLCSLAVVASLVTGAPTNGCPAGQTVFTQYNEGVVDASPYHVWQYIGDFFDVSWQGFQLLGTTGKDNTPGATRTFSTLGLTLTERLDQNIGSTTWGPWQFFFLQKFTLLGNPQVAGASVTNVHDVLKVYPVWGGSKISWTVTGCANVTAIAQAVFDQVHGGAISGTVTKFAS</sequence>
<keyword evidence="2" id="KW-1185">Reference proteome</keyword>
<reference evidence="1" key="1">
    <citation type="submission" date="2023-04" db="EMBL/GenBank/DDBJ databases">
        <title>Draft Genome sequencing of Naganishia species isolated from polar environments using Oxford Nanopore Technology.</title>
        <authorList>
            <person name="Leo P."/>
            <person name="Venkateswaran K."/>
        </authorList>
    </citation>
    <scope>NUCLEOTIDE SEQUENCE</scope>
    <source>
        <strain evidence="1">DBVPG 5303</strain>
    </source>
</reference>
<evidence type="ECO:0000313" key="2">
    <source>
        <dbReference type="Proteomes" id="UP001234202"/>
    </source>
</evidence>
<proteinExistence type="predicted"/>
<protein>
    <submittedName>
        <fullName evidence="1">Uncharacterized protein</fullName>
    </submittedName>
</protein>
<comment type="caution">
    <text evidence="1">The sequence shown here is derived from an EMBL/GenBank/DDBJ whole genome shotgun (WGS) entry which is preliminary data.</text>
</comment>
<organism evidence="1 2">
    <name type="scientific">Naganishia onofrii</name>
    <dbReference type="NCBI Taxonomy" id="1851511"/>
    <lineage>
        <taxon>Eukaryota</taxon>
        <taxon>Fungi</taxon>
        <taxon>Dikarya</taxon>
        <taxon>Basidiomycota</taxon>
        <taxon>Agaricomycotina</taxon>
        <taxon>Tremellomycetes</taxon>
        <taxon>Filobasidiales</taxon>
        <taxon>Filobasidiaceae</taxon>
        <taxon>Naganishia</taxon>
    </lineage>
</organism>
<dbReference type="Proteomes" id="UP001234202">
    <property type="component" value="Unassembled WGS sequence"/>
</dbReference>
<name>A0ACC2XN31_9TREE</name>
<accession>A0ACC2XN31</accession>
<gene>
    <name evidence="1" type="ORF">QFC24_003137</name>
</gene>
<dbReference type="EMBL" id="JASBWV010000009">
    <property type="protein sequence ID" value="KAJ9124769.1"/>
    <property type="molecule type" value="Genomic_DNA"/>
</dbReference>
<evidence type="ECO:0000313" key="1">
    <source>
        <dbReference type="EMBL" id="KAJ9124769.1"/>
    </source>
</evidence>